<dbReference type="SMART" id="SM00331">
    <property type="entry name" value="PP2C_SIG"/>
    <property type="match status" value="1"/>
</dbReference>
<dbReference type="Pfam" id="PF07228">
    <property type="entry name" value="SpoIIE"/>
    <property type="match status" value="1"/>
</dbReference>
<protein>
    <submittedName>
        <fullName evidence="2">Serine phosphatase RsbU regulator of sigma subunit</fullName>
    </submittedName>
</protein>
<accession>A0AAV2VXZ2</accession>
<name>A0AAV2VXZ2_9VIBR</name>
<evidence type="ECO:0000259" key="1">
    <source>
        <dbReference type="SMART" id="SM00331"/>
    </source>
</evidence>
<evidence type="ECO:0000313" key="2">
    <source>
        <dbReference type="EMBL" id="CCO49634.1"/>
    </source>
</evidence>
<dbReference type="SUPFAM" id="SSF81606">
    <property type="entry name" value="PP2C-like"/>
    <property type="match status" value="1"/>
</dbReference>
<dbReference type="Gene3D" id="3.60.40.10">
    <property type="entry name" value="PPM-type phosphatase domain"/>
    <property type="match status" value="1"/>
</dbReference>
<organism evidence="2 3">
    <name type="scientific">Vibrio nigripulchritudo SOn1</name>
    <dbReference type="NCBI Taxonomy" id="1238450"/>
    <lineage>
        <taxon>Bacteria</taxon>
        <taxon>Pseudomonadati</taxon>
        <taxon>Pseudomonadota</taxon>
        <taxon>Gammaproteobacteria</taxon>
        <taxon>Vibrionales</taxon>
        <taxon>Vibrionaceae</taxon>
        <taxon>Vibrio</taxon>
    </lineage>
</organism>
<comment type="caution">
    <text evidence="2">The sequence shown here is derived from an EMBL/GenBank/DDBJ whole genome shotgun (WGS) entry which is preliminary data.</text>
</comment>
<feature type="domain" description="PPM-type phosphatase" evidence="1">
    <location>
        <begin position="8"/>
        <end position="195"/>
    </location>
</feature>
<proteinExistence type="predicted"/>
<evidence type="ECO:0000313" key="3">
    <source>
        <dbReference type="Proteomes" id="UP000018211"/>
    </source>
</evidence>
<reference evidence="2 3" key="1">
    <citation type="journal article" date="2013" name="ISME J.">
        <title>Comparative genomics of pathogenic lineages of Vibrio nigripulchritudo identifies virulence-associated traits.</title>
        <authorList>
            <person name="Goudenege D."/>
            <person name="Labreuche Y."/>
            <person name="Krin E."/>
            <person name="Ansquer D."/>
            <person name="Mangenot S."/>
            <person name="Calteau A."/>
            <person name="Medigue C."/>
            <person name="Mazel D."/>
            <person name="Polz M.F."/>
            <person name="Le Roux F."/>
        </authorList>
    </citation>
    <scope>NUCLEOTIDE SEQUENCE [LARGE SCALE GENOMIC DNA]</scope>
    <source>
        <strain evidence="2 3">SOn1</strain>
    </source>
</reference>
<dbReference type="Proteomes" id="UP000018211">
    <property type="component" value="Unassembled WGS sequence"/>
</dbReference>
<dbReference type="InterPro" id="IPR039248">
    <property type="entry name" value="Ptase_RsbX"/>
</dbReference>
<dbReference type="AlphaFoldDB" id="A0AAV2VXZ2"/>
<dbReference type="PANTHER" id="PTHR35801:SF1">
    <property type="entry name" value="PHOSPHOSERINE PHOSPHATASE RSBX"/>
    <property type="match status" value="1"/>
</dbReference>
<sequence length="198" mass="21775">MGAMSPFSYSVRSRPFYGEVVCGDGSVILESDEGLFVAVIDSLGHGQHAASLSRKIEESIQNESSFDLKWLLNKLNEEFKGSIGAAITLFTLNRATRTFECVGVGNNSVRVFSRSTMNLGSQPGIVGERIPTLNPFSDRYIDGDMFVLTTDGIKEHFDLSECPTLKYETADSASGIIMERFSKRHDDATVIVVRCSDE</sequence>
<dbReference type="InterPro" id="IPR001932">
    <property type="entry name" value="PPM-type_phosphatase-like_dom"/>
</dbReference>
<gene>
    <name evidence="2" type="ORF">VIBNISOn1_840039</name>
</gene>
<dbReference type="InterPro" id="IPR036457">
    <property type="entry name" value="PPM-type-like_dom_sf"/>
</dbReference>
<dbReference type="PANTHER" id="PTHR35801">
    <property type="entry name" value="PHOSPHOSERINE PHOSPHATASE RSBX"/>
    <property type="match status" value="1"/>
</dbReference>
<dbReference type="EMBL" id="CAOF01000180">
    <property type="protein sequence ID" value="CCO49634.1"/>
    <property type="molecule type" value="Genomic_DNA"/>
</dbReference>